<evidence type="ECO:0000259" key="9">
    <source>
        <dbReference type="Pfam" id="PF09329"/>
    </source>
</evidence>
<dbReference type="InterPro" id="IPR015408">
    <property type="entry name" value="Znf_Mcm10/DnaG"/>
</dbReference>
<dbReference type="CDD" id="cd03524">
    <property type="entry name" value="RPA2_OBF_family"/>
    <property type="match status" value="1"/>
</dbReference>
<feature type="domain" description="Zinc finger Mcm10/DnaG-type" evidence="9">
    <location>
        <begin position="319"/>
        <end position="364"/>
    </location>
</feature>
<dbReference type="GO" id="GO:0043596">
    <property type="term" value="C:nuclear replication fork"/>
    <property type="evidence" value="ECO:0007669"/>
    <property type="project" value="TreeGrafter"/>
</dbReference>
<organism evidence="11 12">
    <name type="scientific">Maudiozyma humilis</name>
    <name type="common">Sour dough yeast</name>
    <name type="synonym">Kazachstania humilis</name>
    <dbReference type="NCBI Taxonomy" id="51915"/>
    <lineage>
        <taxon>Eukaryota</taxon>
        <taxon>Fungi</taxon>
        <taxon>Dikarya</taxon>
        <taxon>Ascomycota</taxon>
        <taxon>Saccharomycotina</taxon>
        <taxon>Saccharomycetes</taxon>
        <taxon>Saccharomycetales</taxon>
        <taxon>Saccharomycetaceae</taxon>
        <taxon>Maudiozyma</taxon>
    </lineage>
</organism>
<keyword evidence="7" id="KW-0539">Nucleus</keyword>
<dbReference type="InterPro" id="IPR012340">
    <property type="entry name" value="NA-bd_OB-fold"/>
</dbReference>
<dbReference type="InterPro" id="IPR040184">
    <property type="entry name" value="Mcm10"/>
</dbReference>
<dbReference type="Proteomes" id="UP001377567">
    <property type="component" value="Unassembled WGS sequence"/>
</dbReference>
<dbReference type="GO" id="GO:0003688">
    <property type="term" value="F:DNA replication origin binding"/>
    <property type="evidence" value="ECO:0007669"/>
    <property type="project" value="TreeGrafter"/>
</dbReference>
<evidence type="ECO:0000256" key="3">
    <source>
        <dbReference type="ARBA" id="ARBA00022705"/>
    </source>
</evidence>
<accession>A0AAV5RQ66</accession>
<feature type="domain" description="MCM10 OB-fold" evidence="10">
    <location>
        <begin position="177"/>
        <end position="289"/>
    </location>
</feature>
<feature type="compositionally biased region" description="Basic and acidic residues" evidence="8">
    <location>
        <begin position="42"/>
        <end position="53"/>
    </location>
</feature>
<dbReference type="Pfam" id="PF22379">
    <property type="entry name" value="OB_MCM10"/>
    <property type="match status" value="1"/>
</dbReference>
<proteinExistence type="inferred from homology"/>
<evidence type="ECO:0000313" key="11">
    <source>
        <dbReference type="EMBL" id="GMM53402.1"/>
    </source>
</evidence>
<keyword evidence="5" id="KW-0863">Zinc-finger</keyword>
<gene>
    <name evidence="11" type="ORF">DAKH74_000180</name>
</gene>
<feature type="region of interest" description="Disordered" evidence="8">
    <location>
        <begin position="580"/>
        <end position="606"/>
    </location>
</feature>
<evidence type="ECO:0000256" key="4">
    <source>
        <dbReference type="ARBA" id="ARBA00022723"/>
    </source>
</evidence>
<keyword evidence="12" id="KW-1185">Reference proteome</keyword>
<dbReference type="PANTHER" id="PTHR13454:SF11">
    <property type="entry name" value="PROTEIN MCM10 HOMOLOG"/>
    <property type="match status" value="1"/>
</dbReference>
<keyword evidence="6" id="KW-0862">Zinc</keyword>
<evidence type="ECO:0000256" key="6">
    <source>
        <dbReference type="ARBA" id="ARBA00022833"/>
    </source>
</evidence>
<keyword evidence="3" id="KW-0235">DNA replication</keyword>
<dbReference type="GO" id="GO:0008270">
    <property type="term" value="F:zinc ion binding"/>
    <property type="evidence" value="ECO:0007669"/>
    <property type="project" value="UniProtKB-KW"/>
</dbReference>
<comment type="subcellular location">
    <subcellularLocation>
        <location evidence="1">Nucleus</location>
    </subcellularLocation>
</comment>
<sequence>MDDPREHAEADLYDNVTSDSDDEREIQQRLEEIEAQKNDLKRRLKEKKERSRILDPNFVGVQIPNSPEKQRRKKEIPSDPVKINPKRLFNAQFQEQSGENEQKLLEKLRPNNDSQTREDKLIHNPTYFLEKFQKAKQNEKAKIQEHHQMMSRRVHAFDHTMEGKSFPTVAVEEIDPFSNLWVKKRYLPKEDLQSIFQDVKILRLSKLFAKVRPPKFTEPQYSNWATVGIISKKEDVKFTSAAKPQKYFKFTLTDFKHNLDVYIFGNKGVEKYYNLRIGDIIAVLNPEILPWRPSGKEQFIKSFNLRIAHGFNCILEFAQSRDIGWCHEIIRSKNQPCNTPINTSTDRCCEYHREIQFRKTNSQRVDLTGNYAMGAPTKSENQPVLYRSKGTFQGARPSSKQYNILPSWSQQNPQFYDKYGGKSRHFSTSKAAHAFFDEKYQNPDMLQNLDSKRRKITDEKKDSAVNRVLDRLLQKNTNMVEGMSNQKRAKKIKDSTQNVLQGGLIQRLGFDPTHGKMATVLNHNNKTNKGCDEEESSVSNNLSKKDKGIKDLVNFKKEKIVLKPSRVALMNRKNHRETVWKQTFDSKTQSPTEKNAEDSDSDLDII</sequence>
<dbReference type="AlphaFoldDB" id="A0AAV5RQ66"/>
<reference evidence="11 12" key="1">
    <citation type="journal article" date="2023" name="Elife">
        <title>Identification of key yeast species and microbe-microbe interactions impacting larval growth of Drosophila in the wild.</title>
        <authorList>
            <person name="Mure A."/>
            <person name="Sugiura Y."/>
            <person name="Maeda R."/>
            <person name="Honda K."/>
            <person name="Sakurai N."/>
            <person name="Takahashi Y."/>
            <person name="Watada M."/>
            <person name="Katoh T."/>
            <person name="Gotoh A."/>
            <person name="Gotoh Y."/>
            <person name="Taniguchi I."/>
            <person name="Nakamura K."/>
            <person name="Hayashi T."/>
            <person name="Katayama T."/>
            <person name="Uemura T."/>
            <person name="Hattori Y."/>
        </authorList>
    </citation>
    <scope>NUCLEOTIDE SEQUENCE [LARGE SCALE GENOMIC DNA]</scope>
    <source>
        <strain evidence="11 12">KH-74</strain>
    </source>
</reference>
<dbReference type="Pfam" id="PF09329">
    <property type="entry name" value="zf-primase"/>
    <property type="match status" value="1"/>
</dbReference>
<dbReference type="FunFam" id="2.40.50.140:FF:000368">
    <property type="entry name" value="Mcm10p"/>
    <property type="match status" value="1"/>
</dbReference>
<dbReference type="GO" id="GO:0003697">
    <property type="term" value="F:single-stranded DNA binding"/>
    <property type="evidence" value="ECO:0007669"/>
    <property type="project" value="InterPro"/>
</dbReference>
<evidence type="ECO:0000256" key="7">
    <source>
        <dbReference type="ARBA" id="ARBA00023242"/>
    </source>
</evidence>
<evidence type="ECO:0000256" key="1">
    <source>
        <dbReference type="ARBA" id="ARBA00004123"/>
    </source>
</evidence>
<name>A0AAV5RQ66_MAUHU</name>
<protein>
    <submittedName>
        <fullName evidence="11">Mcm10 protein</fullName>
    </submittedName>
</protein>
<feature type="region of interest" description="Disordered" evidence="8">
    <location>
        <begin position="1"/>
        <end position="25"/>
    </location>
</feature>
<feature type="region of interest" description="Disordered" evidence="8">
    <location>
        <begin position="42"/>
        <end position="82"/>
    </location>
</feature>
<evidence type="ECO:0000313" key="12">
    <source>
        <dbReference type="Proteomes" id="UP001377567"/>
    </source>
</evidence>
<keyword evidence="4" id="KW-0479">Metal-binding</keyword>
<dbReference type="EMBL" id="BTGD01000001">
    <property type="protein sequence ID" value="GMM53402.1"/>
    <property type="molecule type" value="Genomic_DNA"/>
</dbReference>
<dbReference type="Gene3D" id="2.40.50.140">
    <property type="entry name" value="Nucleic acid-binding proteins"/>
    <property type="match status" value="1"/>
</dbReference>
<comment type="similarity">
    <text evidence="2">Belongs to the MCM10 family.</text>
</comment>
<dbReference type="PANTHER" id="PTHR13454">
    <property type="entry name" value="PROTEIN MCM10 HOMOLOG"/>
    <property type="match status" value="1"/>
</dbReference>
<dbReference type="SUPFAM" id="SSF50249">
    <property type="entry name" value="Nucleic acid-binding proteins"/>
    <property type="match status" value="1"/>
</dbReference>
<feature type="compositionally biased region" description="Polar residues" evidence="8">
    <location>
        <begin position="580"/>
        <end position="593"/>
    </location>
</feature>
<evidence type="ECO:0000256" key="2">
    <source>
        <dbReference type="ARBA" id="ARBA00009679"/>
    </source>
</evidence>
<dbReference type="InterPro" id="IPR055065">
    <property type="entry name" value="OB_MCM10"/>
</dbReference>
<evidence type="ECO:0000256" key="8">
    <source>
        <dbReference type="SAM" id="MobiDB-lite"/>
    </source>
</evidence>
<dbReference type="GO" id="GO:0006270">
    <property type="term" value="P:DNA replication initiation"/>
    <property type="evidence" value="ECO:0007669"/>
    <property type="project" value="InterPro"/>
</dbReference>
<feature type="compositionally biased region" description="Basic and acidic residues" evidence="8">
    <location>
        <begin position="1"/>
        <end position="10"/>
    </location>
</feature>
<comment type="caution">
    <text evidence="11">The sequence shown here is derived from an EMBL/GenBank/DDBJ whole genome shotgun (WGS) entry which is preliminary data.</text>
</comment>
<evidence type="ECO:0000259" key="10">
    <source>
        <dbReference type="Pfam" id="PF22379"/>
    </source>
</evidence>
<evidence type="ECO:0000256" key="5">
    <source>
        <dbReference type="ARBA" id="ARBA00022771"/>
    </source>
</evidence>